<dbReference type="CDD" id="cd13400">
    <property type="entry name" value="LT_IagB-like"/>
    <property type="match status" value="1"/>
</dbReference>
<evidence type="ECO:0000256" key="1">
    <source>
        <dbReference type="SAM" id="SignalP"/>
    </source>
</evidence>
<gene>
    <name evidence="2" type="ORF">ACFFJC_03360</name>
</gene>
<evidence type="ECO:0000313" key="3">
    <source>
        <dbReference type="Proteomes" id="UP001589798"/>
    </source>
</evidence>
<dbReference type="RefSeq" id="WP_379486067.1">
    <property type="nucleotide sequence ID" value="NZ_JBHLWK010000006.1"/>
</dbReference>
<comment type="caution">
    <text evidence="2">The sequence shown here is derived from an EMBL/GenBank/DDBJ whole genome shotgun (WGS) entry which is preliminary data.</text>
</comment>
<feature type="chain" id="PRO_5047144945" evidence="1">
    <location>
        <begin position="36"/>
        <end position="185"/>
    </location>
</feature>
<feature type="signal peptide" evidence="1">
    <location>
        <begin position="1"/>
        <end position="35"/>
    </location>
</feature>
<keyword evidence="3" id="KW-1185">Reference proteome</keyword>
<name>A0ABV6CRE0_9SPHN</name>
<accession>A0ABV6CRE0</accession>
<reference evidence="2 3" key="1">
    <citation type="submission" date="2024-09" db="EMBL/GenBank/DDBJ databases">
        <authorList>
            <person name="Sun Q."/>
            <person name="Mori K."/>
        </authorList>
    </citation>
    <scope>NUCLEOTIDE SEQUENCE [LARGE SCALE GENOMIC DNA]</scope>
    <source>
        <strain evidence="2 3">CCM 7706</strain>
    </source>
</reference>
<proteinExistence type="predicted"/>
<protein>
    <submittedName>
        <fullName evidence="2">Lytic transglycosylase domain-containing protein</fullName>
    </submittedName>
</protein>
<keyword evidence="1" id="KW-0732">Signal</keyword>
<sequence length="185" mass="20645">MIERGSRSNRWPTFRMALAAVAILSAMLTPAPALAKQAAPGEAAEIARCIRVAARGLGWLEKTLWGLRTQEAGWIGAEIANTNGTHDLGPLQINTWWVPRLARLIDRPEHQVRHWLRYNACFNAEAARWIFLSGLETTGAYWKAVGVYHSPTGWRQRAYAAKVANHMRIRFGPDVFAASSAGERR</sequence>
<organism evidence="2 3">
    <name type="scientific">Novosphingobium soli</name>
    <dbReference type="NCBI Taxonomy" id="574956"/>
    <lineage>
        <taxon>Bacteria</taxon>
        <taxon>Pseudomonadati</taxon>
        <taxon>Pseudomonadota</taxon>
        <taxon>Alphaproteobacteria</taxon>
        <taxon>Sphingomonadales</taxon>
        <taxon>Sphingomonadaceae</taxon>
        <taxon>Novosphingobium</taxon>
    </lineage>
</organism>
<evidence type="ECO:0000313" key="2">
    <source>
        <dbReference type="EMBL" id="MFC0203304.1"/>
    </source>
</evidence>
<dbReference type="EMBL" id="JBHLWK010000006">
    <property type="protein sequence ID" value="MFC0203304.1"/>
    <property type="molecule type" value="Genomic_DNA"/>
</dbReference>
<dbReference type="Proteomes" id="UP001589798">
    <property type="component" value="Unassembled WGS sequence"/>
</dbReference>
<dbReference type="InterPro" id="IPR023346">
    <property type="entry name" value="Lysozyme-like_dom_sf"/>
</dbReference>
<dbReference type="SUPFAM" id="SSF53955">
    <property type="entry name" value="Lysozyme-like"/>
    <property type="match status" value="1"/>
</dbReference>